<dbReference type="OrthoDB" id="3727387at2"/>
<keyword evidence="3" id="KW-1185">Reference proteome</keyword>
<organism evidence="2 3">
    <name type="scientific">Tessaracoccus bendigoensis DSM 12906</name>
    <dbReference type="NCBI Taxonomy" id="1123357"/>
    <lineage>
        <taxon>Bacteria</taxon>
        <taxon>Bacillati</taxon>
        <taxon>Actinomycetota</taxon>
        <taxon>Actinomycetes</taxon>
        <taxon>Propionibacteriales</taxon>
        <taxon>Propionibacteriaceae</taxon>
        <taxon>Tessaracoccus</taxon>
    </lineage>
</organism>
<keyword evidence="1" id="KW-0812">Transmembrane</keyword>
<dbReference type="Proteomes" id="UP000184512">
    <property type="component" value="Unassembled WGS sequence"/>
</dbReference>
<sequence length="179" mass="19370">MQPSRFVAGLTPLPTAARVTKQRSALRMRVISSIVSLGVLIVFIVLFRENWSVGWTIAIAVLWSISTAFWFTVSALGLRNAKRDLAMIPEGAAFYLDHDGVEFVYPKAVRVAWTEMTAFKLKGRNLGTGPAVAVEVDGQEMARVPLAFLDATPAVIDSAARAYSLGSVSLDTEALDAVL</sequence>
<reference evidence="2 3" key="1">
    <citation type="submission" date="2016-11" db="EMBL/GenBank/DDBJ databases">
        <authorList>
            <person name="Jaros S."/>
            <person name="Januszkiewicz K."/>
            <person name="Wedrychowicz H."/>
        </authorList>
    </citation>
    <scope>NUCLEOTIDE SEQUENCE [LARGE SCALE GENOMIC DNA]</scope>
    <source>
        <strain evidence="2 3">DSM 12906</strain>
    </source>
</reference>
<accession>A0A1M6EGS5</accession>
<name>A0A1M6EGS5_9ACTN</name>
<dbReference type="AlphaFoldDB" id="A0A1M6EGS5"/>
<evidence type="ECO:0000256" key="1">
    <source>
        <dbReference type="SAM" id="Phobius"/>
    </source>
</evidence>
<protein>
    <submittedName>
        <fullName evidence="2">Uncharacterized protein</fullName>
    </submittedName>
</protein>
<feature type="transmembrane region" description="Helical" evidence="1">
    <location>
        <begin position="53"/>
        <end position="78"/>
    </location>
</feature>
<gene>
    <name evidence="2" type="ORF">SAMN02745244_01184</name>
</gene>
<feature type="transmembrane region" description="Helical" evidence="1">
    <location>
        <begin position="28"/>
        <end position="47"/>
    </location>
</feature>
<dbReference type="STRING" id="1123357.SAMN02745244_01184"/>
<keyword evidence="1" id="KW-0472">Membrane</keyword>
<keyword evidence="1" id="KW-1133">Transmembrane helix</keyword>
<evidence type="ECO:0000313" key="3">
    <source>
        <dbReference type="Proteomes" id="UP000184512"/>
    </source>
</evidence>
<dbReference type="EMBL" id="FQZG01000017">
    <property type="protein sequence ID" value="SHI84651.1"/>
    <property type="molecule type" value="Genomic_DNA"/>
</dbReference>
<evidence type="ECO:0000313" key="2">
    <source>
        <dbReference type="EMBL" id="SHI84651.1"/>
    </source>
</evidence>
<dbReference type="RefSeq" id="WP_073186617.1">
    <property type="nucleotide sequence ID" value="NZ_FQZG01000017.1"/>
</dbReference>
<proteinExistence type="predicted"/>